<dbReference type="InterPro" id="IPR024529">
    <property type="entry name" value="ECF_trnsprt_substrate-spec"/>
</dbReference>
<keyword evidence="3" id="KW-1185">Reference proteome</keyword>
<dbReference type="AlphaFoldDB" id="A0A926IGL2"/>
<proteinExistence type="predicted"/>
<keyword evidence="1" id="KW-0472">Membrane</keyword>
<protein>
    <submittedName>
        <fullName evidence="2">ECF transporter S component</fullName>
    </submittedName>
</protein>
<dbReference type="GO" id="GO:0022857">
    <property type="term" value="F:transmembrane transporter activity"/>
    <property type="evidence" value="ECO:0007669"/>
    <property type="project" value="InterPro"/>
</dbReference>
<keyword evidence="1" id="KW-0812">Transmembrane</keyword>
<dbReference type="RefSeq" id="WP_249322526.1">
    <property type="nucleotide sequence ID" value="NZ_JACRTK010000001.1"/>
</dbReference>
<organism evidence="2 3">
    <name type="scientific">Wansuia hejianensis</name>
    <dbReference type="NCBI Taxonomy" id="2763667"/>
    <lineage>
        <taxon>Bacteria</taxon>
        <taxon>Bacillati</taxon>
        <taxon>Bacillota</taxon>
        <taxon>Clostridia</taxon>
        <taxon>Lachnospirales</taxon>
        <taxon>Lachnospiraceae</taxon>
        <taxon>Wansuia</taxon>
    </lineage>
</organism>
<evidence type="ECO:0000313" key="2">
    <source>
        <dbReference type="EMBL" id="MBC8589707.1"/>
    </source>
</evidence>
<feature type="transmembrane region" description="Helical" evidence="1">
    <location>
        <begin position="136"/>
        <end position="160"/>
    </location>
</feature>
<feature type="transmembrane region" description="Helical" evidence="1">
    <location>
        <begin position="102"/>
        <end position="124"/>
    </location>
</feature>
<dbReference type="EMBL" id="JACRTK010000001">
    <property type="protein sequence ID" value="MBC8589707.1"/>
    <property type="molecule type" value="Genomic_DNA"/>
</dbReference>
<feature type="transmembrane region" description="Helical" evidence="1">
    <location>
        <begin position="14"/>
        <end position="32"/>
    </location>
</feature>
<evidence type="ECO:0000313" key="3">
    <source>
        <dbReference type="Proteomes" id="UP000601522"/>
    </source>
</evidence>
<dbReference type="Gene3D" id="1.10.1760.20">
    <property type="match status" value="1"/>
</dbReference>
<feature type="transmembrane region" description="Helical" evidence="1">
    <location>
        <begin position="71"/>
        <end position="95"/>
    </location>
</feature>
<dbReference type="Proteomes" id="UP000601522">
    <property type="component" value="Unassembled WGS sequence"/>
</dbReference>
<comment type="caution">
    <text evidence="2">The sequence shown here is derived from an EMBL/GenBank/DDBJ whole genome shotgun (WGS) entry which is preliminary data.</text>
</comment>
<keyword evidence="1" id="KW-1133">Transmembrane helix</keyword>
<accession>A0A926IGL2</accession>
<name>A0A926IGL2_9FIRM</name>
<sequence>MNKYQESRITTTKLVYIALLVALSFIGSLIKIQGTIALDSMPGFFAALFLDPISGALVASLGHLLTATTSGFPLTILIHMVITIIMGLVVYIFGVTYKKSNGIIACIIGIVLNGIGSALAIAPITTMVGLPLSGKAFFFTMVGPLTLASVVNIIMAYIIYRTINKTNLIR</sequence>
<evidence type="ECO:0000256" key="1">
    <source>
        <dbReference type="SAM" id="Phobius"/>
    </source>
</evidence>
<feature type="transmembrane region" description="Helical" evidence="1">
    <location>
        <begin position="44"/>
        <end position="65"/>
    </location>
</feature>
<reference evidence="2 3" key="1">
    <citation type="submission" date="2020-08" db="EMBL/GenBank/DDBJ databases">
        <title>Genome public.</title>
        <authorList>
            <person name="Liu C."/>
            <person name="Sun Q."/>
        </authorList>
    </citation>
    <scope>NUCLEOTIDE SEQUENCE [LARGE SCALE GENOMIC DNA]</scope>
    <source>
        <strain evidence="2 3">NSJ-26</strain>
    </source>
</reference>
<gene>
    <name evidence="2" type="ORF">H8689_00925</name>
</gene>
<dbReference type="Pfam" id="PF12822">
    <property type="entry name" value="ECF_trnsprt"/>
    <property type="match status" value="1"/>
</dbReference>